<evidence type="ECO:0000313" key="4">
    <source>
        <dbReference type="EMBL" id="GMI15572.1"/>
    </source>
</evidence>
<keyword evidence="2" id="KW-0378">Hydrolase</keyword>
<dbReference type="InterPro" id="IPR050645">
    <property type="entry name" value="Histidine_acid_phosphatase"/>
</dbReference>
<organism evidence="4 5">
    <name type="scientific">Triparma laevis f. longispina</name>
    <dbReference type="NCBI Taxonomy" id="1714387"/>
    <lineage>
        <taxon>Eukaryota</taxon>
        <taxon>Sar</taxon>
        <taxon>Stramenopiles</taxon>
        <taxon>Ochrophyta</taxon>
        <taxon>Bolidophyceae</taxon>
        <taxon>Parmales</taxon>
        <taxon>Triparmaceae</taxon>
        <taxon>Triparma</taxon>
    </lineage>
</organism>
<dbReference type="EMBL" id="BRXW01000234">
    <property type="protein sequence ID" value="GMI15572.1"/>
    <property type="molecule type" value="Genomic_DNA"/>
</dbReference>
<evidence type="ECO:0000256" key="2">
    <source>
        <dbReference type="ARBA" id="ARBA00022801"/>
    </source>
</evidence>
<feature type="signal peptide" evidence="3">
    <location>
        <begin position="1"/>
        <end position="21"/>
    </location>
</feature>
<keyword evidence="5" id="KW-1185">Reference proteome</keyword>
<dbReference type="CDD" id="cd07061">
    <property type="entry name" value="HP_HAP_like"/>
    <property type="match status" value="1"/>
</dbReference>
<dbReference type="OrthoDB" id="10257284at2759"/>
<dbReference type="AlphaFoldDB" id="A0A9W7KXL7"/>
<comment type="caution">
    <text evidence="4">The sequence shown here is derived from an EMBL/GenBank/DDBJ whole genome shotgun (WGS) entry which is preliminary data.</text>
</comment>
<dbReference type="Pfam" id="PF00328">
    <property type="entry name" value="His_Phos_2"/>
    <property type="match status" value="1"/>
</dbReference>
<dbReference type="SUPFAM" id="SSF53254">
    <property type="entry name" value="Phosphoglycerate mutase-like"/>
    <property type="match status" value="1"/>
</dbReference>
<evidence type="ECO:0000313" key="5">
    <source>
        <dbReference type="Proteomes" id="UP001165122"/>
    </source>
</evidence>
<proteinExistence type="inferred from homology"/>
<dbReference type="PROSITE" id="PS00616">
    <property type="entry name" value="HIS_ACID_PHOSPHAT_1"/>
    <property type="match status" value="1"/>
</dbReference>
<keyword evidence="3" id="KW-0732">Signal</keyword>
<comment type="similarity">
    <text evidence="1">Belongs to the histidine acid phosphatase family.</text>
</comment>
<dbReference type="InterPro" id="IPR029033">
    <property type="entry name" value="His_PPase_superfam"/>
</dbReference>
<gene>
    <name evidence="4" type="ORF">TrLO_g14938</name>
</gene>
<dbReference type="InterPro" id="IPR000560">
    <property type="entry name" value="His_Pase_clade-2"/>
</dbReference>
<accession>A0A9W7KXL7</accession>
<evidence type="ECO:0000256" key="3">
    <source>
        <dbReference type="SAM" id="SignalP"/>
    </source>
</evidence>
<feature type="chain" id="PRO_5040771399" description="Acid phosphatase" evidence="3">
    <location>
        <begin position="22"/>
        <end position="416"/>
    </location>
</feature>
<dbReference type="PANTHER" id="PTHR11567">
    <property type="entry name" value="ACID PHOSPHATASE-RELATED"/>
    <property type="match status" value="1"/>
</dbReference>
<dbReference type="Gene3D" id="3.40.50.1240">
    <property type="entry name" value="Phosphoglycerate mutase-like"/>
    <property type="match status" value="1"/>
</dbReference>
<dbReference type="InterPro" id="IPR033379">
    <property type="entry name" value="Acid_Pase_AS"/>
</dbReference>
<dbReference type="PANTHER" id="PTHR11567:SF110">
    <property type="entry name" value="2-PHOSPHOXYLOSE PHOSPHATASE 1"/>
    <property type="match status" value="1"/>
</dbReference>
<name>A0A9W7KXL7_9STRA</name>
<evidence type="ECO:0000256" key="1">
    <source>
        <dbReference type="ARBA" id="ARBA00005375"/>
    </source>
</evidence>
<dbReference type="GO" id="GO:0016791">
    <property type="term" value="F:phosphatase activity"/>
    <property type="evidence" value="ECO:0007669"/>
    <property type="project" value="TreeGrafter"/>
</dbReference>
<protein>
    <recommendedName>
        <fullName evidence="6">Acid phosphatase</fullName>
    </recommendedName>
</protein>
<sequence>MRFVQLPLLVASILFTTAGSSTPITGLKLSKVIIIHRHGDRSPITPMADEEYWASTLPPKTTLETIAKTTDVVKDSDINDFFIDSKTPRTGAPTESKHLAKGGPIFGQLSQLGLLQMIALGGQLKAELDEALELDGSIKPSDVTVYSTDFPRTIQSVQGTLMGMFDDADAPPPTFKVDASFTQIMIPDPQPRNSKEQVALEKVLTETEEFKTEEESMIPLAKKATAILRASGLLGEKADSVSFGVGEEKDAENAAAADKPLPWGQLSEVTKCLLVRELLPSTITPKEQKQIMMHSAGRWFKLLRHPKMAKLAMGPFVRLLMKLVEVEDGTPISIISAHDSTLIGAICALRLSNPSQWPEYASCLKIEVFDAPNGGKFLRFSLNGEILGSTDLDGDLFAVGEIKRLVFDYNKGSPEL</sequence>
<dbReference type="Proteomes" id="UP001165122">
    <property type="component" value="Unassembled WGS sequence"/>
</dbReference>
<reference evidence="5" key="1">
    <citation type="journal article" date="2023" name="Commun. Biol.">
        <title>Genome analysis of Parmales, the sister group of diatoms, reveals the evolutionary specialization of diatoms from phago-mixotrophs to photoautotrophs.</title>
        <authorList>
            <person name="Ban H."/>
            <person name="Sato S."/>
            <person name="Yoshikawa S."/>
            <person name="Yamada K."/>
            <person name="Nakamura Y."/>
            <person name="Ichinomiya M."/>
            <person name="Sato N."/>
            <person name="Blanc-Mathieu R."/>
            <person name="Endo H."/>
            <person name="Kuwata A."/>
            <person name="Ogata H."/>
        </authorList>
    </citation>
    <scope>NUCLEOTIDE SEQUENCE [LARGE SCALE GENOMIC DNA]</scope>
    <source>
        <strain evidence="5">NIES 3700</strain>
    </source>
</reference>
<evidence type="ECO:0008006" key="6">
    <source>
        <dbReference type="Google" id="ProtNLM"/>
    </source>
</evidence>